<dbReference type="Proteomes" id="UP000805193">
    <property type="component" value="Unassembled WGS sequence"/>
</dbReference>
<organism evidence="1 2">
    <name type="scientific">Ixodes persulcatus</name>
    <name type="common">Taiga tick</name>
    <dbReference type="NCBI Taxonomy" id="34615"/>
    <lineage>
        <taxon>Eukaryota</taxon>
        <taxon>Metazoa</taxon>
        <taxon>Ecdysozoa</taxon>
        <taxon>Arthropoda</taxon>
        <taxon>Chelicerata</taxon>
        <taxon>Arachnida</taxon>
        <taxon>Acari</taxon>
        <taxon>Parasitiformes</taxon>
        <taxon>Ixodida</taxon>
        <taxon>Ixodoidea</taxon>
        <taxon>Ixodidae</taxon>
        <taxon>Ixodinae</taxon>
        <taxon>Ixodes</taxon>
    </lineage>
</organism>
<evidence type="ECO:0000313" key="1">
    <source>
        <dbReference type="EMBL" id="KAG0443290.1"/>
    </source>
</evidence>
<reference evidence="1 2" key="1">
    <citation type="journal article" date="2020" name="Cell">
        <title>Large-Scale Comparative Analyses of Tick Genomes Elucidate Their Genetic Diversity and Vector Capacities.</title>
        <authorList>
            <consortium name="Tick Genome and Microbiome Consortium (TIGMIC)"/>
            <person name="Jia N."/>
            <person name="Wang J."/>
            <person name="Shi W."/>
            <person name="Du L."/>
            <person name="Sun Y."/>
            <person name="Zhan W."/>
            <person name="Jiang J.F."/>
            <person name="Wang Q."/>
            <person name="Zhang B."/>
            <person name="Ji P."/>
            <person name="Bell-Sakyi L."/>
            <person name="Cui X.M."/>
            <person name="Yuan T.T."/>
            <person name="Jiang B.G."/>
            <person name="Yang W.F."/>
            <person name="Lam T.T."/>
            <person name="Chang Q.C."/>
            <person name="Ding S.J."/>
            <person name="Wang X.J."/>
            <person name="Zhu J.G."/>
            <person name="Ruan X.D."/>
            <person name="Zhao L."/>
            <person name="Wei J.T."/>
            <person name="Ye R.Z."/>
            <person name="Que T.C."/>
            <person name="Du C.H."/>
            <person name="Zhou Y.H."/>
            <person name="Cheng J.X."/>
            <person name="Dai P.F."/>
            <person name="Guo W.B."/>
            <person name="Han X.H."/>
            <person name="Huang E.J."/>
            <person name="Li L.F."/>
            <person name="Wei W."/>
            <person name="Gao Y.C."/>
            <person name="Liu J.Z."/>
            <person name="Shao H.Z."/>
            <person name="Wang X."/>
            <person name="Wang C.C."/>
            <person name="Yang T.C."/>
            <person name="Huo Q.B."/>
            <person name="Li W."/>
            <person name="Chen H.Y."/>
            <person name="Chen S.E."/>
            <person name="Zhou L.G."/>
            <person name="Ni X.B."/>
            <person name="Tian J.H."/>
            <person name="Sheng Y."/>
            <person name="Liu T."/>
            <person name="Pan Y.S."/>
            <person name="Xia L.Y."/>
            <person name="Li J."/>
            <person name="Zhao F."/>
            <person name="Cao W.C."/>
        </authorList>
    </citation>
    <scope>NUCLEOTIDE SEQUENCE [LARGE SCALE GENOMIC DNA]</scope>
    <source>
        <strain evidence="1">Iper-2018</strain>
    </source>
</reference>
<keyword evidence="2" id="KW-1185">Reference proteome</keyword>
<comment type="caution">
    <text evidence="1">The sequence shown here is derived from an EMBL/GenBank/DDBJ whole genome shotgun (WGS) entry which is preliminary data.</text>
</comment>
<accession>A0AC60QXY7</accession>
<evidence type="ECO:0000313" key="2">
    <source>
        <dbReference type="Proteomes" id="UP000805193"/>
    </source>
</evidence>
<dbReference type="EMBL" id="JABSTQ010003617">
    <property type="protein sequence ID" value="KAG0443290.1"/>
    <property type="molecule type" value="Genomic_DNA"/>
</dbReference>
<proteinExistence type="predicted"/>
<protein>
    <submittedName>
        <fullName evidence="1">Uncharacterized protein</fullName>
    </submittedName>
</protein>
<gene>
    <name evidence="1" type="ORF">HPB47_015079</name>
</gene>
<name>A0AC60QXY7_IXOPE</name>
<sequence>MVGSTAKIQNLKHSVPKGDKKKKREVMAEVAMLEAQLEEKQNKELEDLASQKDLANGRTQVDAVTESLEDIALVEGCLPKQSRTSKAEKRREKKRQMDAQREKEIAEQEVKNQFLPRAVEDRAFKTLLAQERLAIHEIPSDGNCMYKAVEHQLHLVGTKKSMKTLRRDAAEYMLANAEEFLPFLTSASSGGVMTREEFEEYCDKVSGTTTWGGQLELRALSHVCQVPIRVVQASGPCIEVGLEYSAPPLQLSYHRHMYEMGEHYNSLVPAAEETTQDDFVTH</sequence>